<gene>
    <name evidence="1" type="ORF">AM363_02850</name>
</gene>
<protein>
    <submittedName>
        <fullName evidence="1">Uncharacterized protein</fullName>
    </submittedName>
</protein>
<organism evidence="1 2">
    <name type="scientific">Citrobacter freundii</name>
    <dbReference type="NCBI Taxonomy" id="546"/>
    <lineage>
        <taxon>Bacteria</taxon>
        <taxon>Pseudomonadati</taxon>
        <taxon>Pseudomonadota</taxon>
        <taxon>Gammaproteobacteria</taxon>
        <taxon>Enterobacterales</taxon>
        <taxon>Enterobacteriaceae</taxon>
        <taxon>Citrobacter</taxon>
        <taxon>Citrobacter freundii complex</taxon>
    </lineage>
</organism>
<accession>A0AB33H1S4</accession>
<dbReference type="EMBL" id="CP032182">
    <property type="protein sequence ID" value="AXZ45977.1"/>
    <property type="molecule type" value="Genomic_DNA"/>
</dbReference>
<sequence length="207" mass="22607">MKAKEFLNSHQLVVISDFIKSIEDVPADKWLHDFMQEELAFLIKQGTTLANHDDYVSLDMVRSSTWLMAIYRAYSGSYPATLVQKPSDIIQEWSVKKEANQYTVTMGIAIDTSDAQAALAALEEQIQSSSALKVLSGAIRDGAEPYYGVATLCSTESSSIEQQTLSTVLGNTLHTVSSNMASSTAVELAQAVKTAFDVLDNKNATTR</sequence>
<evidence type="ECO:0000313" key="2">
    <source>
        <dbReference type="Proteomes" id="UP000263627"/>
    </source>
</evidence>
<keyword evidence="1" id="KW-0614">Plasmid</keyword>
<reference evidence="1 2" key="1">
    <citation type="submission" date="2018-09" db="EMBL/GenBank/DDBJ databases">
        <title>Whole genome sequencing of Citrobacter freundii AR_0116.</title>
        <authorList>
            <person name="Conlan S."/>
            <person name="Thomas P.J."/>
            <person name="Mullikin J."/>
            <person name="Frank K.M."/>
            <person name="Segre J.A."/>
        </authorList>
    </citation>
    <scope>NUCLEOTIDE SEQUENCE [LARGE SCALE GENOMIC DNA]</scope>
    <source>
        <strain evidence="1 2">AR_0116</strain>
        <plasmid evidence="1 2">unnamed4</plasmid>
    </source>
</reference>
<dbReference type="Proteomes" id="UP000263627">
    <property type="component" value="Plasmid unnamed4"/>
</dbReference>
<name>A0AB33H1S4_CITFR</name>
<dbReference type="RefSeq" id="WP_119173795.1">
    <property type="nucleotide sequence ID" value="NZ_CP032182.1"/>
</dbReference>
<dbReference type="AlphaFoldDB" id="A0AB33H1S4"/>
<evidence type="ECO:0000313" key="1">
    <source>
        <dbReference type="EMBL" id="AXZ45977.1"/>
    </source>
</evidence>
<proteinExistence type="predicted"/>
<geneLocation type="plasmid" evidence="1 2">
    <name>unnamed4</name>
</geneLocation>